<keyword evidence="4" id="KW-1185">Reference proteome</keyword>
<keyword evidence="1" id="KW-0812">Transmembrane</keyword>
<name>A0ABS8XLF0_9BURK</name>
<gene>
    <name evidence="3" type="ORF">LXT12_21125</name>
</gene>
<dbReference type="Pfam" id="PF11127">
    <property type="entry name" value="YgaP-like_TM"/>
    <property type="match status" value="1"/>
</dbReference>
<feature type="transmembrane region" description="Helical" evidence="1">
    <location>
        <begin position="35"/>
        <end position="54"/>
    </location>
</feature>
<feature type="transmembrane region" description="Helical" evidence="1">
    <location>
        <begin position="12"/>
        <end position="29"/>
    </location>
</feature>
<sequence length="58" mass="6051">MAMNVGTAERTLRVLVGLSLVAAAVLGFISPLGYVGLVPLVTGLAGFCPVYRLFGRRS</sequence>
<evidence type="ECO:0000313" key="4">
    <source>
        <dbReference type="Proteomes" id="UP001201463"/>
    </source>
</evidence>
<dbReference type="EMBL" id="JAJTWT010000010">
    <property type="protein sequence ID" value="MCE4539757.1"/>
    <property type="molecule type" value="Genomic_DNA"/>
</dbReference>
<reference evidence="3 4" key="1">
    <citation type="submission" date="2021-12" db="EMBL/GenBank/DDBJ databases">
        <title>Genome seq of p7.</title>
        <authorList>
            <person name="Seo T."/>
        </authorList>
    </citation>
    <scope>NUCLEOTIDE SEQUENCE [LARGE SCALE GENOMIC DNA]</scope>
    <source>
        <strain evidence="3 4">P7</strain>
    </source>
</reference>
<organism evidence="3 4">
    <name type="scientific">Pelomonas caseinilytica</name>
    <dbReference type="NCBI Taxonomy" id="2906763"/>
    <lineage>
        <taxon>Bacteria</taxon>
        <taxon>Pseudomonadati</taxon>
        <taxon>Pseudomonadota</taxon>
        <taxon>Betaproteobacteria</taxon>
        <taxon>Burkholderiales</taxon>
        <taxon>Sphaerotilaceae</taxon>
        <taxon>Roseateles</taxon>
    </lineage>
</organism>
<accession>A0ABS8XLF0</accession>
<dbReference type="InterPro" id="IPR021309">
    <property type="entry name" value="YgaP-like_TM"/>
</dbReference>
<protein>
    <submittedName>
        <fullName evidence="3">DUF2892 domain-containing protein</fullName>
    </submittedName>
</protein>
<keyword evidence="1" id="KW-1133">Transmembrane helix</keyword>
<comment type="caution">
    <text evidence="3">The sequence shown here is derived from an EMBL/GenBank/DDBJ whole genome shotgun (WGS) entry which is preliminary data.</text>
</comment>
<dbReference type="RefSeq" id="WP_233394274.1">
    <property type="nucleotide sequence ID" value="NZ_JAJTWT010000010.1"/>
</dbReference>
<evidence type="ECO:0000256" key="1">
    <source>
        <dbReference type="SAM" id="Phobius"/>
    </source>
</evidence>
<evidence type="ECO:0000313" key="3">
    <source>
        <dbReference type="EMBL" id="MCE4539757.1"/>
    </source>
</evidence>
<proteinExistence type="predicted"/>
<feature type="domain" description="Inner membrane protein YgaP-like transmembrane" evidence="2">
    <location>
        <begin position="1"/>
        <end position="57"/>
    </location>
</feature>
<keyword evidence="1" id="KW-0472">Membrane</keyword>
<evidence type="ECO:0000259" key="2">
    <source>
        <dbReference type="Pfam" id="PF11127"/>
    </source>
</evidence>
<dbReference type="Proteomes" id="UP001201463">
    <property type="component" value="Unassembled WGS sequence"/>
</dbReference>